<evidence type="ECO:0000256" key="5">
    <source>
        <dbReference type="ARBA" id="ARBA00030497"/>
    </source>
</evidence>
<dbReference type="EC" id="4.2.1.96" evidence="3"/>
<evidence type="ECO:0000313" key="6">
    <source>
        <dbReference type="EMBL" id="CAF9903905.1"/>
    </source>
</evidence>
<dbReference type="AlphaFoldDB" id="A0A8H3I5B8"/>
<dbReference type="PANTHER" id="PTHR12599:SF0">
    <property type="entry name" value="PTERIN-4-ALPHA-CARBINOLAMINE DEHYDRATASE"/>
    <property type="match status" value="1"/>
</dbReference>
<dbReference type="PANTHER" id="PTHR12599">
    <property type="entry name" value="PTERIN-4-ALPHA-CARBINOLAMINE DEHYDRATASE"/>
    <property type="match status" value="1"/>
</dbReference>
<evidence type="ECO:0000256" key="1">
    <source>
        <dbReference type="ARBA" id="ARBA00001554"/>
    </source>
</evidence>
<protein>
    <recommendedName>
        <fullName evidence="3">4a-hydroxytetrahydrobiopterin dehydratase</fullName>
        <ecNumber evidence="3">4.2.1.96</ecNumber>
    </recommendedName>
    <alternativeName>
        <fullName evidence="5">4-alpha-hydroxy-tetrahydropterin dehydratase</fullName>
    </alternativeName>
</protein>
<reference evidence="6" key="1">
    <citation type="submission" date="2021-03" db="EMBL/GenBank/DDBJ databases">
        <authorList>
            <person name="Tagirdzhanova G."/>
        </authorList>
    </citation>
    <scope>NUCLEOTIDE SEQUENCE</scope>
</reference>
<dbReference type="CDD" id="cd00488">
    <property type="entry name" value="PCD_DCoH"/>
    <property type="match status" value="1"/>
</dbReference>
<dbReference type="Gene3D" id="3.30.1360.20">
    <property type="entry name" value="Transcriptional coactivator/pterin dehydratase"/>
    <property type="match status" value="1"/>
</dbReference>
<proteinExistence type="inferred from homology"/>
<comment type="similarity">
    <text evidence="2">Belongs to the pterin-4-alpha-carbinolamine dehydratase family.</text>
</comment>
<keyword evidence="7" id="KW-1185">Reference proteome</keyword>
<dbReference type="Proteomes" id="UP000664169">
    <property type="component" value="Unassembled WGS sequence"/>
</dbReference>
<evidence type="ECO:0000256" key="4">
    <source>
        <dbReference type="ARBA" id="ARBA00023239"/>
    </source>
</evidence>
<dbReference type="Pfam" id="PF01329">
    <property type="entry name" value="Pterin_4a"/>
    <property type="match status" value="1"/>
</dbReference>
<sequence length="151" mass="17020">MAESHGKAIDSSQDFVASAIENSDKPFEDSMKAIQADKIQFSEGEDHDAILQNLRILVERGWTVDDAGIGIDKTFKFKAWMKCIGFTARIGLESKAFNHHPVIVLRYGNVWVKWTTHRPYGLSSKDIRMAMYCDEMAEATNASNASIEFKE</sequence>
<comment type="caution">
    <text evidence="6">The sequence shown here is derived from an EMBL/GenBank/DDBJ whole genome shotgun (WGS) entry which is preliminary data.</text>
</comment>
<dbReference type="OrthoDB" id="277398at2759"/>
<evidence type="ECO:0000313" key="7">
    <source>
        <dbReference type="Proteomes" id="UP000664169"/>
    </source>
</evidence>
<keyword evidence="4" id="KW-0456">Lyase</keyword>
<name>A0A8H3I5B8_9LECA</name>
<dbReference type="SUPFAM" id="SSF55248">
    <property type="entry name" value="PCD-like"/>
    <property type="match status" value="1"/>
</dbReference>
<gene>
    <name evidence="6" type="ORF">GOMPHAMPRED_000614</name>
</gene>
<dbReference type="InterPro" id="IPR036428">
    <property type="entry name" value="PCD_sf"/>
</dbReference>
<dbReference type="InterPro" id="IPR001533">
    <property type="entry name" value="Pterin_deHydtase"/>
</dbReference>
<accession>A0A8H3I5B8</accession>
<dbReference type="EMBL" id="CAJPDQ010000001">
    <property type="protein sequence ID" value="CAF9903905.1"/>
    <property type="molecule type" value="Genomic_DNA"/>
</dbReference>
<organism evidence="6 7">
    <name type="scientific">Gomphillus americanus</name>
    <dbReference type="NCBI Taxonomy" id="1940652"/>
    <lineage>
        <taxon>Eukaryota</taxon>
        <taxon>Fungi</taxon>
        <taxon>Dikarya</taxon>
        <taxon>Ascomycota</taxon>
        <taxon>Pezizomycotina</taxon>
        <taxon>Lecanoromycetes</taxon>
        <taxon>OSLEUM clade</taxon>
        <taxon>Ostropomycetidae</taxon>
        <taxon>Ostropales</taxon>
        <taxon>Graphidaceae</taxon>
        <taxon>Gomphilloideae</taxon>
        <taxon>Gomphillus</taxon>
    </lineage>
</organism>
<dbReference type="GO" id="GO:0008124">
    <property type="term" value="F:4-alpha-hydroxytetrahydrobiopterin dehydratase activity"/>
    <property type="evidence" value="ECO:0007669"/>
    <property type="project" value="UniProtKB-EC"/>
</dbReference>
<dbReference type="GO" id="GO:0006729">
    <property type="term" value="P:tetrahydrobiopterin biosynthetic process"/>
    <property type="evidence" value="ECO:0007669"/>
    <property type="project" value="InterPro"/>
</dbReference>
<evidence type="ECO:0000256" key="3">
    <source>
        <dbReference type="ARBA" id="ARBA00013252"/>
    </source>
</evidence>
<evidence type="ECO:0000256" key="2">
    <source>
        <dbReference type="ARBA" id="ARBA00006472"/>
    </source>
</evidence>
<comment type="catalytic activity">
    <reaction evidence="1">
        <text>(4aS,6R)-4a-hydroxy-L-erythro-5,6,7,8-tetrahydrobiopterin = (6R)-L-erythro-6,7-dihydrobiopterin + H2O</text>
        <dbReference type="Rhea" id="RHEA:11920"/>
        <dbReference type="ChEBI" id="CHEBI:15377"/>
        <dbReference type="ChEBI" id="CHEBI:15642"/>
        <dbReference type="ChEBI" id="CHEBI:43120"/>
        <dbReference type="EC" id="4.2.1.96"/>
    </reaction>
</comment>